<dbReference type="Gene3D" id="3.40.50.1820">
    <property type="entry name" value="alpha/beta hydrolase"/>
    <property type="match status" value="1"/>
</dbReference>
<reference evidence="1 2" key="1">
    <citation type="submission" date="2015-06" db="EMBL/GenBank/DDBJ databases">
        <title>Draft genome assembly of filamentous brackish cyanobacterium Limnoraphis robusta strain CS-951.</title>
        <authorList>
            <person name="Willis A."/>
            <person name="Parks M."/>
            <person name="Burford M.A."/>
        </authorList>
    </citation>
    <scope>NUCLEOTIDE SEQUENCE [LARGE SCALE GENOMIC DNA]</scope>
    <source>
        <strain evidence="1 2">CS-951</strain>
    </source>
</reference>
<name>A0A0F5YJW3_9CYAN</name>
<dbReference type="PATRIC" id="fig|1637645.4.peg.4663"/>
<protein>
    <submittedName>
        <fullName evidence="1">Esterase</fullName>
    </submittedName>
</protein>
<sequence length="214" mass="25030">MNKSYIYLHGFASSPKSAKADFLCDRFREKHINLQVPDLNQGDFYHLTLTRQLQQIETELNLKSDQKKVIIGSSFGGLTSTWLAQRNPSVERLILLAPAFEFLIHVLPKLGDEPLKKWQIERDLLVYHHGEKREILLNYHFIEDLEQYDDQQLQRSLPTLILHGKQDDIIPIQASRNYAASRPWVKLVELESDHILGDVLPEIWQEIQYNLDLF</sequence>
<dbReference type="SUPFAM" id="SSF53474">
    <property type="entry name" value="alpha/beta-Hydrolases"/>
    <property type="match status" value="1"/>
</dbReference>
<dbReference type="InterPro" id="IPR029058">
    <property type="entry name" value="AB_hydrolase_fold"/>
</dbReference>
<dbReference type="OrthoDB" id="9814831at2"/>
<gene>
    <name evidence="1" type="ORF">WN50_06115</name>
</gene>
<dbReference type="PANTHER" id="PTHR35602">
    <property type="entry name" value="ESTERASE YQIA-RELATED"/>
    <property type="match status" value="1"/>
</dbReference>
<dbReference type="RefSeq" id="WP_046277626.1">
    <property type="nucleotide sequence ID" value="NZ_LATL02000235.1"/>
</dbReference>
<organism evidence="1 2">
    <name type="scientific">Limnoraphis robusta CS-951</name>
    <dbReference type="NCBI Taxonomy" id="1637645"/>
    <lineage>
        <taxon>Bacteria</taxon>
        <taxon>Bacillati</taxon>
        <taxon>Cyanobacteriota</taxon>
        <taxon>Cyanophyceae</taxon>
        <taxon>Oscillatoriophycideae</taxon>
        <taxon>Oscillatoriales</taxon>
        <taxon>Sirenicapillariaceae</taxon>
        <taxon>Limnoraphis</taxon>
    </lineage>
</organism>
<dbReference type="PANTHER" id="PTHR35602:SF3">
    <property type="entry name" value="ESTERASE YQIA"/>
    <property type="match status" value="1"/>
</dbReference>
<evidence type="ECO:0000313" key="1">
    <source>
        <dbReference type="EMBL" id="KKD38952.1"/>
    </source>
</evidence>
<dbReference type="Pfam" id="PF05728">
    <property type="entry name" value="UPF0227"/>
    <property type="match status" value="1"/>
</dbReference>
<dbReference type="AlphaFoldDB" id="A0A0F5YJW3"/>
<evidence type="ECO:0000313" key="2">
    <source>
        <dbReference type="Proteomes" id="UP000033607"/>
    </source>
</evidence>
<comment type="caution">
    <text evidence="1">The sequence shown here is derived from an EMBL/GenBank/DDBJ whole genome shotgun (WGS) entry which is preliminary data.</text>
</comment>
<accession>A0A0F5YJW3</accession>
<dbReference type="EMBL" id="LATL02000235">
    <property type="protein sequence ID" value="KKD38952.1"/>
    <property type="molecule type" value="Genomic_DNA"/>
</dbReference>
<proteinExistence type="predicted"/>
<dbReference type="Proteomes" id="UP000033607">
    <property type="component" value="Unassembled WGS sequence"/>
</dbReference>
<dbReference type="InterPro" id="IPR008886">
    <property type="entry name" value="UPF0227/Esterase_YqiA"/>
</dbReference>